<keyword evidence="4 8" id="KW-0805">Transcription regulation</keyword>
<accession>A0A507E0I9</accession>
<keyword evidence="6 8" id="KW-0804">Transcription</keyword>
<dbReference type="EMBL" id="QEAQ01000055">
    <property type="protein sequence ID" value="TPX57271.1"/>
    <property type="molecule type" value="Genomic_DNA"/>
</dbReference>
<dbReference type="Pfam" id="PF11221">
    <property type="entry name" value="Med21"/>
    <property type="match status" value="1"/>
</dbReference>
<dbReference type="InterPro" id="IPR037212">
    <property type="entry name" value="Med7/Med21-like"/>
</dbReference>
<keyword evidence="7 8" id="KW-0539">Nucleus</keyword>
<proteinExistence type="inferred from homology"/>
<evidence type="ECO:0000256" key="8">
    <source>
        <dbReference type="RuleBase" id="RU366036"/>
    </source>
</evidence>
<evidence type="ECO:0000256" key="1">
    <source>
        <dbReference type="ARBA" id="ARBA00004123"/>
    </source>
</evidence>
<dbReference type="AlphaFoldDB" id="A0A507E0I9"/>
<evidence type="ECO:0000313" key="11">
    <source>
        <dbReference type="Proteomes" id="UP000318582"/>
    </source>
</evidence>
<evidence type="ECO:0000256" key="2">
    <source>
        <dbReference type="ARBA" id="ARBA00005770"/>
    </source>
</evidence>
<reference evidence="10 11" key="1">
    <citation type="journal article" date="2019" name="Sci. Rep.">
        <title>Comparative genomics of chytrid fungi reveal insights into the obligate biotrophic and pathogenic lifestyle of Synchytrium endobioticum.</title>
        <authorList>
            <person name="van de Vossenberg B.T.L.H."/>
            <person name="Warris S."/>
            <person name="Nguyen H.D.T."/>
            <person name="van Gent-Pelzer M.P.E."/>
            <person name="Joly D.L."/>
            <person name="van de Geest H.C."/>
            <person name="Bonants P.J.M."/>
            <person name="Smith D.S."/>
            <person name="Levesque C.A."/>
            <person name="van der Lee T.A.J."/>
        </authorList>
    </citation>
    <scope>NUCLEOTIDE SEQUENCE [LARGE SCALE GENOMIC DNA]</scope>
    <source>
        <strain evidence="10 11">CBS 809.83</strain>
    </source>
</reference>
<feature type="coiled-coil region" evidence="9">
    <location>
        <begin position="94"/>
        <end position="121"/>
    </location>
</feature>
<protein>
    <recommendedName>
        <fullName evidence="3 8">Mediator of RNA polymerase II transcription subunit 21</fullName>
    </recommendedName>
</protein>
<evidence type="ECO:0000256" key="9">
    <source>
        <dbReference type="SAM" id="Coils"/>
    </source>
</evidence>
<dbReference type="GO" id="GO:0003712">
    <property type="term" value="F:transcription coregulator activity"/>
    <property type="evidence" value="ECO:0007669"/>
    <property type="project" value="TreeGrafter"/>
</dbReference>
<organism evidence="10 11">
    <name type="scientific">Powellomyces hirtus</name>
    <dbReference type="NCBI Taxonomy" id="109895"/>
    <lineage>
        <taxon>Eukaryota</taxon>
        <taxon>Fungi</taxon>
        <taxon>Fungi incertae sedis</taxon>
        <taxon>Chytridiomycota</taxon>
        <taxon>Chytridiomycota incertae sedis</taxon>
        <taxon>Chytridiomycetes</taxon>
        <taxon>Spizellomycetales</taxon>
        <taxon>Powellomycetaceae</taxon>
        <taxon>Powellomyces</taxon>
    </lineage>
</organism>
<comment type="function">
    <text evidence="8">Component of the Mediator complex, a coactivator involved in the regulated transcription of nearly all RNA polymerase II-dependent genes. Mediator functions as a bridge to convey information from gene-specific regulatory proteins to the basal RNA polymerase II transcription machinery. Mediator is recruited to promoters by direct interactions with regulatory proteins and serves as a scaffold for the assembly of a functional preinitiation complex with RNA polymerase II and the general transcription factors.</text>
</comment>
<dbReference type="PANTHER" id="PTHR13381:SF0">
    <property type="entry name" value="MEDIATOR OF RNA POLYMERASE II TRANSCRIPTION SUBUNIT 21"/>
    <property type="match status" value="1"/>
</dbReference>
<dbReference type="GO" id="GO:0016592">
    <property type="term" value="C:mediator complex"/>
    <property type="evidence" value="ECO:0007669"/>
    <property type="project" value="UniProtKB-UniRule"/>
</dbReference>
<dbReference type="GO" id="GO:0006357">
    <property type="term" value="P:regulation of transcription by RNA polymerase II"/>
    <property type="evidence" value="ECO:0007669"/>
    <property type="project" value="TreeGrafter"/>
</dbReference>
<gene>
    <name evidence="10" type="ORF">PhCBS80983_g03939</name>
</gene>
<name>A0A507E0I9_9FUNG</name>
<evidence type="ECO:0000256" key="7">
    <source>
        <dbReference type="ARBA" id="ARBA00023242"/>
    </source>
</evidence>
<dbReference type="InterPro" id="IPR021384">
    <property type="entry name" value="Mediator_Med21"/>
</dbReference>
<comment type="subunit">
    <text evidence="8">Component of the Mediator complex.</text>
</comment>
<dbReference type="STRING" id="109895.A0A507E0I9"/>
<dbReference type="Proteomes" id="UP000318582">
    <property type="component" value="Unassembled WGS sequence"/>
</dbReference>
<comment type="caution">
    <text evidence="10">The sequence shown here is derived from an EMBL/GenBank/DDBJ whole genome shotgun (WGS) entry which is preliminary data.</text>
</comment>
<sequence length="130" mass="14041">MDRVSQLQDLLDKTVQDFATALLEIQNNAPPVAVDPSIPVTFVSAEQIQAQSEAVQAIVQNTIRSITTSTHQMGLLIDSLPGIDLSQQDQFARLKALDEENKAADQALEDAVAEANLLMRQLQAGIGKST</sequence>
<evidence type="ECO:0000256" key="5">
    <source>
        <dbReference type="ARBA" id="ARBA00023159"/>
    </source>
</evidence>
<evidence type="ECO:0000256" key="4">
    <source>
        <dbReference type="ARBA" id="ARBA00023015"/>
    </source>
</evidence>
<comment type="similarity">
    <text evidence="2 8">Belongs to the Mediator complex subunit 21 family.</text>
</comment>
<comment type="subcellular location">
    <subcellularLocation>
        <location evidence="1 8">Nucleus</location>
    </subcellularLocation>
</comment>
<keyword evidence="9" id="KW-0175">Coiled coil</keyword>
<dbReference type="SUPFAM" id="SSF140718">
    <property type="entry name" value="Mediator hinge subcomplex-like"/>
    <property type="match status" value="1"/>
</dbReference>
<evidence type="ECO:0000313" key="10">
    <source>
        <dbReference type="EMBL" id="TPX57271.1"/>
    </source>
</evidence>
<dbReference type="Gene3D" id="6.10.280.10">
    <property type="entry name" value="Mediator complex, subunit Med21"/>
    <property type="match status" value="1"/>
</dbReference>
<dbReference type="PANTHER" id="PTHR13381">
    <property type="entry name" value="RNA POLYMERASE II HOLOENZYME COMPONENT SRB7"/>
    <property type="match status" value="1"/>
</dbReference>
<keyword evidence="5 8" id="KW-0010">Activator</keyword>
<evidence type="ECO:0000256" key="3">
    <source>
        <dbReference type="ARBA" id="ARBA00019691"/>
    </source>
</evidence>
<evidence type="ECO:0000256" key="6">
    <source>
        <dbReference type="ARBA" id="ARBA00023163"/>
    </source>
</evidence>
<keyword evidence="11" id="KW-1185">Reference proteome</keyword>